<name>A0A1H0L8H3_9ACTN</name>
<proteinExistence type="predicted"/>
<gene>
    <name evidence="2" type="ORF">SAMN04515671_1573</name>
</gene>
<evidence type="ECO:0000313" key="2">
    <source>
        <dbReference type="EMBL" id="SDO64517.1"/>
    </source>
</evidence>
<feature type="region of interest" description="Disordered" evidence="1">
    <location>
        <begin position="28"/>
        <end position="47"/>
    </location>
</feature>
<dbReference type="EMBL" id="LT629710">
    <property type="protein sequence ID" value="SDO64517.1"/>
    <property type="molecule type" value="Genomic_DNA"/>
</dbReference>
<dbReference type="RefSeq" id="WP_090475472.1">
    <property type="nucleotide sequence ID" value="NZ_LT629710.1"/>
</dbReference>
<dbReference type="STRING" id="1090615.SAMN04515671_1573"/>
<evidence type="ECO:0000313" key="3">
    <source>
        <dbReference type="Proteomes" id="UP000198741"/>
    </source>
</evidence>
<organism evidence="2 3">
    <name type="scientific">Nakamurella panacisegetis</name>
    <dbReference type="NCBI Taxonomy" id="1090615"/>
    <lineage>
        <taxon>Bacteria</taxon>
        <taxon>Bacillati</taxon>
        <taxon>Actinomycetota</taxon>
        <taxon>Actinomycetes</taxon>
        <taxon>Nakamurellales</taxon>
        <taxon>Nakamurellaceae</taxon>
        <taxon>Nakamurella</taxon>
    </lineage>
</organism>
<keyword evidence="3" id="KW-1185">Reference proteome</keyword>
<evidence type="ECO:0000256" key="1">
    <source>
        <dbReference type="SAM" id="MobiDB-lite"/>
    </source>
</evidence>
<protein>
    <submittedName>
        <fullName evidence="2">Uncharacterized protein</fullName>
    </submittedName>
</protein>
<dbReference type="Proteomes" id="UP000198741">
    <property type="component" value="Chromosome I"/>
</dbReference>
<accession>A0A1H0L8H3</accession>
<dbReference type="AlphaFoldDB" id="A0A1H0L8H3"/>
<sequence length="86" mass="9051">MKPPCPTATAAALVGTVTMVSVRWTAPATRSGAGAQRRREGPSTVGVDRLPVIQPAASETSHTNQFGDTLHRWAIGIRDSAKAREA</sequence>
<reference evidence="2 3" key="1">
    <citation type="submission" date="2016-10" db="EMBL/GenBank/DDBJ databases">
        <authorList>
            <person name="de Groot N.N."/>
        </authorList>
    </citation>
    <scope>NUCLEOTIDE SEQUENCE [LARGE SCALE GENOMIC DNA]</scope>
    <source>
        <strain evidence="3">P4-7,KCTC 19426,CECT 7604</strain>
    </source>
</reference>